<dbReference type="RefSeq" id="WP_205905947.1">
    <property type="nucleotide sequence ID" value="NZ_MSPP01000001.1"/>
</dbReference>
<keyword evidence="2" id="KW-0808">Transferase</keyword>
<evidence type="ECO:0000313" key="2">
    <source>
        <dbReference type="EMBL" id="OUD10405.1"/>
    </source>
</evidence>
<keyword evidence="3" id="KW-1185">Reference proteome</keyword>
<keyword evidence="2" id="KW-0418">Kinase</keyword>
<keyword evidence="1" id="KW-0812">Transmembrane</keyword>
<keyword evidence="1" id="KW-1133">Transmembrane helix</keyword>
<dbReference type="AlphaFoldDB" id="A0A251X1W9"/>
<dbReference type="InterPro" id="IPR045616">
    <property type="entry name" value="DUF6446"/>
</dbReference>
<name>A0A251X1W9_9RHOB</name>
<organism evidence="2 3">
    <name type="scientific">Marivivens niveibacter</name>
    <dbReference type="NCBI Taxonomy" id="1930667"/>
    <lineage>
        <taxon>Bacteria</taxon>
        <taxon>Pseudomonadati</taxon>
        <taxon>Pseudomonadota</taxon>
        <taxon>Alphaproteobacteria</taxon>
        <taxon>Rhodobacterales</taxon>
        <taxon>Paracoccaceae</taxon>
        <taxon>Marivivens group</taxon>
        <taxon>Marivivens</taxon>
    </lineage>
</organism>
<comment type="caution">
    <text evidence="2">The sequence shown here is derived from an EMBL/GenBank/DDBJ whole genome shotgun (WGS) entry which is preliminary data.</text>
</comment>
<dbReference type="EMBL" id="MSPP01000001">
    <property type="protein sequence ID" value="OUD10405.1"/>
    <property type="molecule type" value="Genomic_DNA"/>
</dbReference>
<sequence>MKPVQMAITAIVVSAAAAGGLMYYNQVYAFYDRVDAADFGQIELTSTITGLPEPILTNDFQAIDSESSPIRFRACFTTPISLGTLTDTYEIYETAEPLNGPGWFDCYDARTVGQAIERGDMIAFMGTENIQYGIDRVVAFDQAGNGYVWEQINACGEAKFQGDPLPSGCEPAPEGGN</sequence>
<proteinExistence type="predicted"/>
<reference evidence="2 3" key="1">
    <citation type="submission" date="2016-12" db="EMBL/GenBank/DDBJ databases">
        <title>The draft genome sequence of HSLHS2.</title>
        <authorList>
            <person name="Hu D."/>
            <person name="Wang L."/>
            <person name="Shao Z."/>
        </authorList>
    </citation>
    <scope>NUCLEOTIDE SEQUENCE [LARGE SCALE GENOMIC DNA]</scope>
    <source>
        <strain evidence="2">MCCC 1A06712</strain>
    </source>
</reference>
<accession>A0A251X1W9</accession>
<dbReference type="Pfam" id="PF20044">
    <property type="entry name" value="DUF6446"/>
    <property type="match status" value="1"/>
</dbReference>
<keyword evidence="1" id="KW-0472">Membrane</keyword>
<evidence type="ECO:0000313" key="3">
    <source>
        <dbReference type="Proteomes" id="UP000194664"/>
    </source>
</evidence>
<dbReference type="Proteomes" id="UP000194664">
    <property type="component" value="Unassembled WGS sequence"/>
</dbReference>
<protein>
    <submittedName>
        <fullName evidence="2">Histidine kinase</fullName>
    </submittedName>
</protein>
<feature type="transmembrane region" description="Helical" evidence="1">
    <location>
        <begin position="6"/>
        <end position="24"/>
    </location>
</feature>
<dbReference type="GO" id="GO:0016301">
    <property type="term" value="F:kinase activity"/>
    <property type="evidence" value="ECO:0007669"/>
    <property type="project" value="UniProtKB-KW"/>
</dbReference>
<gene>
    <name evidence="2" type="ORF">BVC71_02555</name>
</gene>
<evidence type="ECO:0000256" key="1">
    <source>
        <dbReference type="SAM" id="Phobius"/>
    </source>
</evidence>